<dbReference type="CDD" id="cd00130">
    <property type="entry name" value="PAS"/>
    <property type="match status" value="1"/>
</dbReference>
<dbReference type="Pfam" id="PF13426">
    <property type="entry name" value="PAS_9"/>
    <property type="match status" value="1"/>
</dbReference>
<dbReference type="InterPro" id="IPR035919">
    <property type="entry name" value="EAL_sf"/>
</dbReference>
<dbReference type="PROSITE" id="PS50112">
    <property type="entry name" value="PAS"/>
    <property type="match status" value="1"/>
</dbReference>
<evidence type="ECO:0000256" key="2">
    <source>
        <dbReference type="ARBA" id="ARBA00022729"/>
    </source>
</evidence>
<dbReference type="SUPFAM" id="SSF55073">
    <property type="entry name" value="Nucleotide cyclase"/>
    <property type="match status" value="1"/>
</dbReference>
<organism evidence="9 10">
    <name type="scientific">Parazoarcus communis</name>
    <dbReference type="NCBI Taxonomy" id="41977"/>
    <lineage>
        <taxon>Bacteria</taxon>
        <taxon>Pseudomonadati</taxon>
        <taxon>Pseudomonadota</taxon>
        <taxon>Betaproteobacteria</taxon>
        <taxon>Rhodocyclales</taxon>
        <taxon>Zoogloeaceae</taxon>
        <taxon>Parazoarcus</taxon>
    </lineage>
</organism>
<protein>
    <submittedName>
        <fullName evidence="9">Diguanylate cyclase</fullName>
    </submittedName>
</protein>
<proteinExistence type="inferred from homology"/>
<dbReference type="InterPro" id="IPR029787">
    <property type="entry name" value="Nucleotide_cyclase"/>
</dbReference>
<dbReference type="PROSITE" id="PS50113">
    <property type="entry name" value="PAC"/>
    <property type="match status" value="1"/>
</dbReference>
<dbReference type="SUPFAM" id="SSF54975">
    <property type="entry name" value="Acylphosphatase/BLUF domain-like"/>
    <property type="match status" value="1"/>
</dbReference>
<dbReference type="SMART" id="SM00086">
    <property type="entry name" value="PAC"/>
    <property type="match status" value="1"/>
</dbReference>
<feature type="domain" description="PAC" evidence="5">
    <location>
        <begin position="473"/>
        <end position="523"/>
    </location>
</feature>
<dbReference type="Pfam" id="PF00990">
    <property type="entry name" value="GGDEF"/>
    <property type="match status" value="1"/>
</dbReference>
<feature type="domain" description="GGDEF" evidence="7">
    <location>
        <begin position="555"/>
        <end position="688"/>
    </location>
</feature>
<dbReference type="InterPro" id="IPR036046">
    <property type="entry name" value="Acylphosphatase-like_dom_sf"/>
</dbReference>
<dbReference type="SMART" id="SM01034">
    <property type="entry name" value="BLUF"/>
    <property type="match status" value="1"/>
</dbReference>
<dbReference type="GO" id="GO:0009882">
    <property type="term" value="F:blue light photoreceptor activity"/>
    <property type="evidence" value="ECO:0007669"/>
    <property type="project" value="InterPro"/>
</dbReference>
<feature type="domain" description="BLUF" evidence="8">
    <location>
        <begin position="962"/>
        <end position="1053"/>
    </location>
</feature>
<dbReference type="InterPro" id="IPR000014">
    <property type="entry name" value="PAS"/>
</dbReference>
<evidence type="ECO:0000259" key="8">
    <source>
        <dbReference type="PROSITE" id="PS50925"/>
    </source>
</evidence>
<dbReference type="SMART" id="SM00267">
    <property type="entry name" value="GGDEF"/>
    <property type="match status" value="1"/>
</dbReference>
<dbReference type="Gene3D" id="3.40.50.2300">
    <property type="match status" value="2"/>
</dbReference>
<gene>
    <name evidence="9" type="ORF">CEW83_03750</name>
</gene>
<dbReference type="Gene3D" id="3.30.70.270">
    <property type="match status" value="1"/>
</dbReference>
<evidence type="ECO:0000313" key="9">
    <source>
        <dbReference type="EMBL" id="AWI77486.1"/>
    </source>
</evidence>
<dbReference type="InterPro" id="IPR007024">
    <property type="entry name" value="BLUF_domain"/>
</dbReference>
<evidence type="ECO:0000313" key="10">
    <source>
        <dbReference type="Proteomes" id="UP000244930"/>
    </source>
</evidence>
<evidence type="ECO:0000259" key="4">
    <source>
        <dbReference type="PROSITE" id="PS50112"/>
    </source>
</evidence>
<dbReference type="PANTHER" id="PTHR44757:SF2">
    <property type="entry name" value="BIOFILM ARCHITECTURE MAINTENANCE PROTEIN MBAA"/>
    <property type="match status" value="1"/>
</dbReference>
<dbReference type="SUPFAM" id="SSF141868">
    <property type="entry name" value="EAL domain-like"/>
    <property type="match status" value="1"/>
</dbReference>
<dbReference type="PROSITE" id="PS50883">
    <property type="entry name" value="EAL"/>
    <property type="match status" value="1"/>
</dbReference>
<dbReference type="AlphaFoldDB" id="A0A2U8GWW5"/>
<evidence type="ECO:0000259" key="7">
    <source>
        <dbReference type="PROSITE" id="PS50887"/>
    </source>
</evidence>
<keyword evidence="3" id="KW-0677">Repeat</keyword>
<name>A0A2U8GWW5_9RHOO</name>
<dbReference type="InterPro" id="IPR035965">
    <property type="entry name" value="PAS-like_dom_sf"/>
</dbReference>
<feature type="domain" description="PAS" evidence="4">
    <location>
        <begin position="395"/>
        <end position="465"/>
    </location>
</feature>
<dbReference type="SUPFAM" id="SSF53822">
    <property type="entry name" value="Periplasmic binding protein-like I"/>
    <property type="match status" value="1"/>
</dbReference>
<dbReference type="Pfam" id="PF13458">
    <property type="entry name" value="Peripla_BP_6"/>
    <property type="match status" value="1"/>
</dbReference>
<dbReference type="RefSeq" id="WP_108951184.1">
    <property type="nucleotide sequence ID" value="NZ_CP022187.1"/>
</dbReference>
<dbReference type="Proteomes" id="UP000244930">
    <property type="component" value="Chromosome"/>
</dbReference>
<feature type="domain" description="EAL" evidence="6">
    <location>
        <begin position="697"/>
        <end position="951"/>
    </location>
</feature>
<accession>A0A2U8GWW5</accession>
<dbReference type="Pfam" id="PF04940">
    <property type="entry name" value="BLUF"/>
    <property type="match status" value="1"/>
</dbReference>
<dbReference type="InterPro" id="IPR001610">
    <property type="entry name" value="PAC"/>
</dbReference>
<evidence type="ECO:0000259" key="6">
    <source>
        <dbReference type="PROSITE" id="PS50883"/>
    </source>
</evidence>
<dbReference type="Gene3D" id="3.20.20.450">
    <property type="entry name" value="EAL domain"/>
    <property type="match status" value="1"/>
</dbReference>
<dbReference type="CDD" id="cd01948">
    <property type="entry name" value="EAL"/>
    <property type="match status" value="1"/>
</dbReference>
<dbReference type="InterPro" id="IPR000700">
    <property type="entry name" value="PAS-assoc_C"/>
</dbReference>
<dbReference type="SMART" id="SM00052">
    <property type="entry name" value="EAL"/>
    <property type="match status" value="1"/>
</dbReference>
<keyword evidence="2" id="KW-0732">Signal</keyword>
<dbReference type="Pfam" id="PF00563">
    <property type="entry name" value="EAL"/>
    <property type="match status" value="1"/>
</dbReference>
<reference evidence="9 10" key="1">
    <citation type="submission" date="2017-06" db="EMBL/GenBank/DDBJ databases">
        <title>Azoarcus.</title>
        <authorList>
            <person name="Woo J.-H."/>
            <person name="Kim H.-S."/>
        </authorList>
    </citation>
    <scope>NUCLEOTIDE SEQUENCE [LARGE SCALE GENOMIC DNA]</scope>
    <source>
        <strain evidence="9 10">TSPY31</strain>
    </source>
</reference>
<dbReference type="InterPro" id="IPR001633">
    <property type="entry name" value="EAL_dom"/>
</dbReference>
<evidence type="ECO:0000256" key="3">
    <source>
        <dbReference type="ARBA" id="ARBA00022737"/>
    </source>
</evidence>
<dbReference type="InterPro" id="IPR052155">
    <property type="entry name" value="Biofilm_reg_signaling"/>
</dbReference>
<dbReference type="NCBIfam" id="TIGR00254">
    <property type="entry name" value="GGDEF"/>
    <property type="match status" value="1"/>
</dbReference>
<dbReference type="CDD" id="cd01949">
    <property type="entry name" value="GGDEF"/>
    <property type="match status" value="1"/>
</dbReference>
<dbReference type="InterPro" id="IPR028082">
    <property type="entry name" value="Peripla_BP_I"/>
</dbReference>
<dbReference type="CDD" id="cd06331">
    <property type="entry name" value="PBP1_AmiC-like"/>
    <property type="match status" value="1"/>
</dbReference>
<sequence length="1111" mass="123091">MPPLTGLVALYGQEIVWAARMACDEINERGGVLGRPLELVIEDDGSLPDTAVPAALRLVNEHRCAAIIGNLLSNSRIAVAEQVAEPLHMPYLNFSFYEGSISGRYFFHIAALPNQQIEKMIPFMARRYGLKMFFAGNNYEWPRGSIDAAKRTLKGIEGDCLGEEYLSIGASDDEIRRLLEMVARSGADVFVPYFAGNDQIRLLTFFAAMGLSKRMAVVMGHFDEMMASCLPPEVREGLYSSNTYFMSLDSAENHRYLQRLAREPDINGIWPEGNGILTNFGEGAYLCVHAFAEAAEAAGTVEAEALVDALERVRITGPQGRVDMDAATHHAVVNTYLARCTSRGDFEITEHFGQIAPVIPERYRARSMAAQLPGSSPMPGLAADIASAVASAQRTLGTAQQILSIADMGVLAASADGTISEANRNICEIFGYAEGEMLGMSVHQLLPPHFRQRHVELVRHFLDGDETERRMAGRTEVMGYRKDGSFFPLEASIAKVRNGDDWLLVVTMRDVTERKKAEEELTRRATHDPLTGLPNRTLIRERLVNLLLRSQRTGLPVGLLFVDLDGFKLINDTYGHEAGDSVLQTVAARLIELVRRGDMVSRLAGDEFLILCEQVDAPATLNGLADRINERLRQPFEYDGLPMYVSASIGIALGTGDTHSADGLMHHADAAMYAVKEKGRDGWQFFSEALQEQARQRLMITNGLRTAIERNELSPRFQPIVAAESGRIVGAELLLRWKPPMGEVSPAVFIPIAESTGAIVPIGAWVFRAACLAEVDWRQRWGERAPYVSLNLSTRQLSEVSLADDFASILQETGADPARLLLEITESSLMADVDANLRILRRLAEFGLRVAVDDFGTGYSSLAQLTRLPVNVLKIDRAFVDGINKSAESRTVIRAVIGMGRALGLKMVAEGVEDAAQWRELCGYGCDFLQGYYFQRPLEAERFIETVESASGDDPSHETDSLYFLLYVSRAVTPLSAEVLDALCNKAGENNRNLGISGCLVYQDGCFMQMLEGRREHITTVMERIRADERHRDIRIVIEGPAQRRIFPDWGMALRDLEIDNQPDFSGWQGRRIDFLELADDARACYYHVTAYACANSVSDRWSRTQPDPLA</sequence>
<dbReference type="PROSITE" id="PS50887">
    <property type="entry name" value="GGDEF"/>
    <property type="match status" value="1"/>
</dbReference>
<dbReference type="GO" id="GO:0071949">
    <property type="term" value="F:FAD binding"/>
    <property type="evidence" value="ECO:0007669"/>
    <property type="project" value="InterPro"/>
</dbReference>
<evidence type="ECO:0000256" key="1">
    <source>
        <dbReference type="ARBA" id="ARBA00010062"/>
    </source>
</evidence>
<dbReference type="Gene3D" id="3.30.70.100">
    <property type="match status" value="1"/>
</dbReference>
<dbReference type="InterPro" id="IPR043128">
    <property type="entry name" value="Rev_trsase/Diguanyl_cyclase"/>
</dbReference>
<dbReference type="SMART" id="SM00091">
    <property type="entry name" value="PAS"/>
    <property type="match status" value="1"/>
</dbReference>
<dbReference type="PROSITE" id="PS50925">
    <property type="entry name" value="BLUF"/>
    <property type="match status" value="1"/>
</dbReference>
<keyword evidence="10" id="KW-1185">Reference proteome</keyword>
<dbReference type="NCBIfam" id="TIGR00229">
    <property type="entry name" value="sensory_box"/>
    <property type="match status" value="1"/>
</dbReference>
<dbReference type="PANTHER" id="PTHR44757">
    <property type="entry name" value="DIGUANYLATE CYCLASE DGCP"/>
    <property type="match status" value="1"/>
</dbReference>
<dbReference type="Gene3D" id="3.30.450.20">
    <property type="entry name" value="PAS domain"/>
    <property type="match status" value="1"/>
</dbReference>
<dbReference type="SUPFAM" id="SSF55785">
    <property type="entry name" value="PYP-like sensor domain (PAS domain)"/>
    <property type="match status" value="1"/>
</dbReference>
<dbReference type="InterPro" id="IPR000160">
    <property type="entry name" value="GGDEF_dom"/>
</dbReference>
<dbReference type="InterPro" id="IPR028081">
    <property type="entry name" value="Leu-bd"/>
</dbReference>
<evidence type="ECO:0000259" key="5">
    <source>
        <dbReference type="PROSITE" id="PS50113"/>
    </source>
</evidence>
<dbReference type="KEGG" id="acom:CEW83_03750"/>
<dbReference type="EMBL" id="CP022187">
    <property type="protein sequence ID" value="AWI77486.1"/>
    <property type="molecule type" value="Genomic_DNA"/>
</dbReference>
<comment type="similarity">
    <text evidence="1">Belongs to the leucine-binding protein family.</text>
</comment>